<comment type="caution">
    <text evidence="7">The sequence shown here is derived from an EMBL/GenBank/DDBJ whole genome shotgun (WGS) entry which is preliminary data.</text>
</comment>
<feature type="transmembrane region" description="Helical" evidence="6">
    <location>
        <begin position="185"/>
        <end position="205"/>
    </location>
</feature>
<evidence type="ECO:0000256" key="4">
    <source>
        <dbReference type="ARBA" id="ARBA00022989"/>
    </source>
</evidence>
<feature type="transmembrane region" description="Helical" evidence="6">
    <location>
        <begin position="334"/>
        <end position="357"/>
    </location>
</feature>
<keyword evidence="8" id="KW-1185">Reference proteome</keyword>
<keyword evidence="2" id="KW-1003">Cell membrane</keyword>
<feature type="transmembrane region" description="Helical" evidence="6">
    <location>
        <begin position="151"/>
        <end position="173"/>
    </location>
</feature>
<dbReference type="GO" id="GO:0005886">
    <property type="term" value="C:plasma membrane"/>
    <property type="evidence" value="ECO:0007669"/>
    <property type="project" value="UniProtKB-SubCell"/>
</dbReference>
<comment type="subcellular location">
    <subcellularLocation>
        <location evidence="1">Cell membrane</location>
        <topology evidence="1">Multi-pass membrane protein</topology>
    </subcellularLocation>
</comment>
<keyword evidence="4 6" id="KW-1133">Transmembrane helix</keyword>
<feature type="transmembrane region" description="Helical" evidence="6">
    <location>
        <begin position="106"/>
        <end position="131"/>
    </location>
</feature>
<evidence type="ECO:0000256" key="3">
    <source>
        <dbReference type="ARBA" id="ARBA00022692"/>
    </source>
</evidence>
<proteinExistence type="predicted"/>
<feature type="transmembrane region" description="Helical" evidence="6">
    <location>
        <begin position="38"/>
        <end position="60"/>
    </location>
</feature>
<dbReference type="PANTHER" id="PTHR30250">
    <property type="entry name" value="PST FAMILY PREDICTED COLANIC ACID TRANSPORTER"/>
    <property type="match status" value="1"/>
</dbReference>
<dbReference type="OrthoDB" id="7605542at2"/>
<organism evidence="7 8">
    <name type="scientific">Telmatospirillum siberiense</name>
    <dbReference type="NCBI Taxonomy" id="382514"/>
    <lineage>
        <taxon>Bacteria</taxon>
        <taxon>Pseudomonadati</taxon>
        <taxon>Pseudomonadota</taxon>
        <taxon>Alphaproteobacteria</taxon>
        <taxon>Rhodospirillales</taxon>
        <taxon>Rhodospirillaceae</taxon>
        <taxon>Telmatospirillum</taxon>
    </lineage>
</organism>
<gene>
    <name evidence="7" type="ORF">CWS72_17570</name>
</gene>
<evidence type="ECO:0000256" key="6">
    <source>
        <dbReference type="SAM" id="Phobius"/>
    </source>
</evidence>
<dbReference type="PANTHER" id="PTHR30250:SF28">
    <property type="entry name" value="POLYSACCHARIDE BIOSYNTHESIS PROTEIN"/>
    <property type="match status" value="1"/>
</dbReference>
<protein>
    <recommendedName>
        <fullName evidence="9">Translocase</fullName>
    </recommendedName>
</protein>
<dbReference type="InterPro" id="IPR050833">
    <property type="entry name" value="Poly_Biosynth_Transport"/>
</dbReference>
<evidence type="ECO:0008006" key="9">
    <source>
        <dbReference type="Google" id="ProtNLM"/>
    </source>
</evidence>
<dbReference type="EMBL" id="PIUM01000022">
    <property type="protein sequence ID" value="PKU23234.1"/>
    <property type="molecule type" value="Genomic_DNA"/>
</dbReference>
<name>A0A2N3PS79_9PROT</name>
<feature type="transmembrane region" description="Helical" evidence="6">
    <location>
        <begin position="429"/>
        <end position="450"/>
    </location>
</feature>
<evidence type="ECO:0000313" key="7">
    <source>
        <dbReference type="EMBL" id="PKU23234.1"/>
    </source>
</evidence>
<accession>A0A2N3PS79</accession>
<sequence>MRDTSAREMGITPGRRGLAGVPGALIRRIRDILARRPFLKNVSIMLGGAAGGQLVSILLSPLLTRLYSPQQFGILSVYSAVLAILVVIASLRYEMALPLTRLDEDAANLMAVCLCALAATTAAVGSVVFLLPGQMIEALWPLPLFSERIGTYRILLVVGYVCLGGYFIALYGATRTGAFRAIAKTRFGQGVVGPLSQIVLGLLGVGTPGLLLGFIAGQSAGTAGLFYNVATDRPGAWSSLSWRRMRGLAARYCRFPLVSSWAALIDALGSSQLLYLLISLQYSARIAGYIFLVERVVSRPLAIVGTSILQVFMSEAGRTATSDPDKLKSRFRQVVFRQFCLAAAWVLAANLAGALLFPTVFGEEWIEGIVYLKAMSLGYLAQALVQPVFHTLQILEKQILAAGWQIGRLIFTVGVFEAGARLYGFDAPWVIAGYSAAQALCCLVLLALMARSIRQLKRKEP</sequence>
<dbReference type="Pfam" id="PF13440">
    <property type="entry name" value="Polysacc_synt_3"/>
    <property type="match status" value="1"/>
</dbReference>
<reference evidence="8" key="1">
    <citation type="submission" date="2017-12" db="EMBL/GenBank/DDBJ databases">
        <title>Draft genome sequence of Telmatospirillum siberiense 26-4b1T, an acidotolerant peatland alphaproteobacterium potentially involved in sulfur cycling.</title>
        <authorList>
            <person name="Hausmann B."/>
            <person name="Pjevac P."/>
            <person name="Schreck K."/>
            <person name="Herbold C.W."/>
            <person name="Daims H."/>
            <person name="Wagner M."/>
            <person name="Pester M."/>
            <person name="Loy A."/>
        </authorList>
    </citation>
    <scope>NUCLEOTIDE SEQUENCE [LARGE SCALE GENOMIC DNA]</scope>
    <source>
        <strain evidence="8">26-4b1</strain>
    </source>
</reference>
<dbReference type="AlphaFoldDB" id="A0A2N3PS79"/>
<keyword evidence="3 6" id="KW-0812">Transmembrane</keyword>
<dbReference type="Proteomes" id="UP000233293">
    <property type="component" value="Unassembled WGS sequence"/>
</dbReference>
<evidence type="ECO:0000313" key="8">
    <source>
        <dbReference type="Proteomes" id="UP000233293"/>
    </source>
</evidence>
<evidence type="ECO:0000256" key="1">
    <source>
        <dbReference type="ARBA" id="ARBA00004651"/>
    </source>
</evidence>
<evidence type="ECO:0000256" key="2">
    <source>
        <dbReference type="ARBA" id="ARBA00022475"/>
    </source>
</evidence>
<feature type="transmembrane region" description="Helical" evidence="6">
    <location>
        <begin position="72"/>
        <end position="94"/>
    </location>
</feature>
<keyword evidence="5 6" id="KW-0472">Membrane</keyword>
<dbReference type="RefSeq" id="WP_101251932.1">
    <property type="nucleotide sequence ID" value="NZ_PIUM01000022.1"/>
</dbReference>
<feature type="transmembrane region" description="Helical" evidence="6">
    <location>
        <begin position="252"/>
        <end position="276"/>
    </location>
</feature>
<evidence type="ECO:0000256" key="5">
    <source>
        <dbReference type="ARBA" id="ARBA00023136"/>
    </source>
</evidence>